<dbReference type="EMBL" id="JAVFKY010000005">
    <property type="protein sequence ID" value="KAK5575916.1"/>
    <property type="molecule type" value="Genomic_DNA"/>
</dbReference>
<name>A0AAN7YQW3_9MYCE</name>
<dbReference type="AlphaFoldDB" id="A0AAN7YQW3"/>
<proteinExistence type="predicted"/>
<organism evidence="2 3">
    <name type="scientific">Dictyostelium firmibasis</name>
    <dbReference type="NCBI Taxonomy" id="79012"/>
    <lineage>
        <taxon>Eukaryota</taxon>
        <taxon>Amoebozoa</taxon>
        <taxon>Evosea</taxon>
        <taxon>Eumycetozoa</taxon>
        <taxon>Dictyostelia</taxon>
        <taxon>Dictyosteliales</taxon>
        <taxon>Dictyosteliaceae</taxon>
        <taxon>Dictyostelium</taxon>
    </lineage>
</organism>
<feature type="transmembrane region" description="Helical" evidence="1">
    <location>
        <begin position="111"/>
        <end position="132"/>
    </location>
</feature>
<keyword evidence="1" id="KW-0812">Transmembrane</keyword>
<accession>A0AAN7YQW3</accession>
<evidence type="ECO:0000313" key="2">
    <source>
        <dbReference type="EMBL" id="KAK5575916.1"/>
    </source>
</evidence>
<feature type="transmembrane region" description="Helical" evidence="1">
    <location>
        <begin position="82"/>
        <end position="105"/>
    </location>
</feature>
<evidence type="ECO:0000313" key="3">
    <source>
        <dbReference type="Proteomes" id="UP001344447"/>
    </source>
</evidence>
<evidence type="ECO:0000256" key="1">
    <source>
        <dbReference type="SAM" id="Phobius"/>
    </source>
</evidence>
<comment type="caution">
    <text evidence="2">The sequence shown here is derived from an EMBL/GenBank/DDBJ whole genome shotgun (WGS) entry which is preliminary data.</text>
</comment>
<reference evidence="2 3" key="1">
    <citation type="submission" date="2023-11" db="EMBL/GenBank/DDBJ databases">
        <title>Dfirmibasis_genome.</title>
        <authorList>
            <person name="Edelbroek B."/>
            <person name="Kjellin J."/>
            <person name="Jerlstrom-Hultqvist J."/>
            <person name="Soderbom F."/>
        </authorList>
    </citation>
    <scope>NUCLEOTIDE SEQUENCE [LARGE SCALE GENOMIC DNA]</scope>
    <source>
        <strain evidence="2 3">TNS-C-14</strain>
    </source>
</reference>
<evidence type="ECO:0008006" key="4">
    <source>
        <dbReference type="Google" id="ProtNLM"/>
    </source>
</evidence>
<gene>
    <name evidence="2" type="ORF">RB653_007051</name>
</gene>
<sequence length="234" mass="27623">MAFDENQSLQSQQPQQQFMQPPIVPQVGPITKYKIQPEYECTNVGSFSTCYPPQLSNSLSNEEYLFIVERLNKLLKDRKKKYIFFTFIYIFAQLCLGTLLFFGAIENLTALFYIYFGVNSITIFSYIIYIYYRELYFTQSLSCMVLETNSQYANRNIRLDAYKKATRRAFIVKAKIYYPPTLIFTQSPLQMFNYQQQPLQYHAPSPVYQSQQQQQQSYQDYTLNEKTSDTTPLL</sequence>
<keyword evidence="3" id="KW-1185">Reference proteome</keyword>
<keyword evidence="1" id="KW-0472">Membrane</keyword>
<protein>
    <recommendedName>
        <fullName evidence="4">Transmembrane protein</fullName>
    </recommendedName>
</protein>
<keyword evidence="1" id="KW-1133">Transmembrane helix</keyword>
<dbReference type="Proteomes" id="UP001344447">
    <property type="component" value="Unassembled WGS sequence"/>
</dbReference>